<dbReference type="EMBL" id="CP126969">
    <property type="protein sequence ID" value="WIM68406.1"/>
    <property type="molecule type" value="Genomic_DNA"/>
</dbReference>
<evidence type="ECO:0000256" key="2">
    <source>
        <dbReference type="SAM" id="Phobius"/>
    </source>
</evidence>
<organism evidence="3 4">
    <name type="scientific">Corynebacterium breve</name>
    <dbReference type="NCBI Taxonomy" id="3049799"/>
    <lineage>
        <taxon>Bacteria</taxon>
        <taxon>Bacillati</taxon>
        <taxon>Actinomycetota</taxon>
        <taxon>Actinomycetes</taxon>
        <taxon>Mycobacteriales</taxon>
        <taxon>Corynebacteriaceae</taxon>
        <taxon>Corynebacterium</taxon>
    </lineage>
</organism>
<dbReference type="Proteomes" id="UP001225598">
    <property type="component" value="Chromosome"/>
</dbReference>
<dbReference type="RefSeq" id="WP_284825922.1">
    <property type="nucleotide sequence ID" value="NZ_CP126969.1"/>
</dbReference>
<reference evidence="3 4" key="1">
    <citation type="submission" date="2023-05" db="EMBL/GenBank/DDBJ databases">
        <title>Corynebacterium suedekumii sp. nov. and Corynebacterium breve sp. nov. isolated from raw cow's milk.</title>
        <authorList>
            <person name="Baer M.K."/>
            <person name="Mehl L."/>
            <person name="Hellmuth R."/>
            <person name="Marke G."/>
            <person name="Lipski A."/>
        </authorList>
    </citation>
    <scope>NUCLEOTIDE SEQUENCE [LARGE SCALE GENOMIC DNA]</scope>
    <source>
        <strain evidence="3 4">R4</strain>
    </source>
</reference>
<keyword evidence="2" id="KW-0472">Membrane</keyword>
<gene>
    <name evidence="3" type="ORF">QP027_03135</name>
</gene>
<evidence type="ECO:0008006" key="5">
    <source>
        <dbReference type="Google" id="ProtNLM"/>
    </source>
</evidence>
<feature type="transmembrane region" description="Helical" evidence="2">
    <location>
        <begin position="24"/>
        <end position="47"/>
    </location>
</feature>
<feature type="region of interest" description="Disordered" evidence="1">
    <location>
        <begin position="1"/>
        <end position="21"/>
    </location>
</feature>
<evidence type="ECO:0000256" key="1">
    <source>
        <dbReference type="SAM" id="MobiDB-lite"/>
    </source>
</evidence>
<evidence type="ECO:0000313" key="4">
    <source>
        <dbReference type="Proteomes" id="UP001225598"/>
    </source>
</evidence>
<proteinExistence type="predicted"/>
<feature type="region of interest" description="Disordered" evidence="1">
    <location>
        <begin position="68"/>
        <end position="89"/>
    </location>
</feature>
<keyword evidence="2" id="KW-1133">Transmembrane helix</keyword>
<name>A0ABY8VHI1_9CORY</name>
<feature type="compositionally biased region" description="Polar residues" evidence="1">
    <location>
        <begin position="68"/>
        <end position="80"/>
    </location>
</feature>
<accession>A0ABY8VHI1</accession>
<evidence type="ECO:0000313" key="3">
    <source>
        <dbReference type="EMBL" id="WIM68406.1"/>
    </source>
</evidence>
<protein>
    <recommendedName>
        <fullName evidence="5">Serine/threonine protein kinase</fullName>
    </recommendedName>
</protein>
<keyword evidence="4" id="KW-1185">Reference proteome</keyword>
<sequence>MTHPDHAQWETHQPSPPQKSRGGLIAATVAATLAVVLIAGAVIAYFLGAFGTGNSARPTVYEIVTETAASSATQEPSSEAPSEPDRPTALALPGGAVAVSGEAVRGEAAGEFLNVYTGSSVTSAPFAESVGQAFREHEANTGETNGTISAYSSVTGRSYQMTCTDNGSYVTCRGGNNAVVYIS</sequence>
<keyword evidence="2" id="KW-0812">Transmembrane</keyword>